<evidence type="ECO:0000256" key="8">
    <source>
        <dbReference type="HAMAP-Rule" id="MF_00218"/>
    </source>
</evidence>
<keyword evidence="5 8" id="KW-0210">Decarboxylase</keyword>
<feature type="binding site" evidence="8">
    <location>
        <begin position="27"/>
        <end position="31"/>
    </location>
    <ligand>
        <name>substrate</name>
    </ligand>
</feature>
<keyword evidence="4 8" id="KW-0963">Cytoplasm</keyword>
<evidence type="ECO:0000313" key="13">
    <source>
        <dbReference type="EMBL" id="SDH59473.1"/>
    </source>
</evidence>
<proteinExistence type="inferred from homology"/>
<evidence type="ECO:0000256" key="1">
    <source>
        <dbReference type="ARBA" id="ARBA00004804"/>
    </source>
</evidence>
<feature type="binding site" evidence="8">
    <location>
        <position position="324"/>
    </location>
    <ligand>
        <name>substrate</name>
    </ligand>
</feature>
<evidence type="ECO:0000256" key="4">
    <source>
        <dbReference type="ARBA" id="ARBA00022490"/>
    </source>
</evidence>
<comment type="function">
    <text evidence="8">Catalyzes the decarboxylation of four acetate groups of uroporphyrinogen-III to yield coproporphyrinogen-III.</text>
</comment>
<evidence type="ECO:0000256" key="5">
    <source>
        <dbReference type="ARBA" id="ARBA00022793"/>
    </source>
</evidence>
<evidence type="ECO:0000256" key="9">
    <source>
        <dbReference type="RuleBase" id="RU000554"/>
    </source>
</evidence>
<feature type="site" description="Transition state stabilizer" evidence="8">
    <location>
        <position position="77"/>
    </location>
</feature>
<gene>
    <name evidence="8" type="primary">hemE</name>
    <name evidence="13" type="ORF">SAMN05421742_10876</name>
</gene>
<dbReference type="EMBL" id="FNCV01000008">
    <property type="protein sequence ID" value="SDH59473.1"/>
    <property type="molecule type" value="Genomic_DNA"/>
</dbReference>
<evidence type="ECO:0000313" key="14">
    <source>
        <dbReference type="Proteomes" id="UP000217076"/>
    </source>
</evidence>
<dbReference type="NCBIfam" id="TIGR01464">
    <property type="entry name" value="hemE"/>
    <property type="match status" value="1"/>
</dbReference>
<organism evidence="13 14">
    <name type="scientific">Roseospirillum parvum</name>
    <dbReference type="NCBI Taxonomy" id="83401"/>
    <lineage>
        <taxon>Bacteria</taxon>
        <taxon>Pseudomonadati</taxon>
        <taxon>Pseudomonadota</taxon>
        <taxon>Alphaproteobacteria</taxon>
        <taxon>Rhodospirillales</taxon>
        <taxon>Rhodospirillaceae</taxon>
        <taxon>Roseospirillum</taxon>
    </lineage>
</organism>
<accession>A0A1G8DP27</accession>
<evidence type="ECO:0000256" key="10">
    <source>
        <dbReference type="RuleBase" id="RU004169"/>
    </source>
</evidence>
<dbReference type="EC" id="4.1.1.37" evidence="3 8"/>
<comment type="pathway">
    <text evidence="1 8 9">Porphyrin-containing compound metabolism; protoporphyrin-IX biosynthesis; coproporphyrinogen-III from 5-aminolevulinate: step 4/4.</text>
</comment>
<feature type="binding site" evidence="8">
    <location>
        <position position="77"/>
    </location>
    <ligand>
        <name>substrate</name>
    </ligand>
</feature>
<dbReference type="PANTHER" id="PTHR21091">
    <property type="entry name" value="METHYLTETRAHYDROFOLATE:HOMOCYSTEINE METHYLTRANSFERASE RELATED"/>
    <property type="match status" value="1"/>
</dbReference>
<sequence>MTDPANKRFIRALKGETLTPPPVWLMRQAGRYLPEYREVRADTKGFLDLCYTPEKAVEVTLQPLRRYDFDAAILFSDILVIPHALGQTVEFRAGEGPVLAPIRDTAGLDKLNPGQVIDHLAPVFETVRGLARSIPETTALIGFCGAPWTIATYMVEGGSSKDYAETKAWAYGDPDGFGRLIDLVVEASTAYLLAQVEAGAEAVQIFDSWAGVLPEDAFRQWVIEPNRRIVEGLKAVHPDLPVIGFPRMAGPMYEAFVKETGVDAVSLDTTVPVAWAAERLQPLCTVQGNLDPLLVVQGGAAMEKSVAHILETLGKGPFVFNLGHGIVPQTPPENVAALIAQVRGQTRGQAAQ</sequence>
<keyword evidence="14" id="KW-1185">Reference proteome</keyword>
<dbReference type="Pfam" id="PF01208">
    <property type="entry name" value="URO-D"/>
    <property type="match status" value="1"/>
</dbReference>
<comment type="subcellular location">
    <subcellularLocation>
        <location evidence="8">Cytoplasm</location>
    </subcellularLocation>
</comment>
<feature type="binding site" evidence="8">
    <location>
        <position position="153"/>
    </location>
    <ligand>
        <name>substrate</name>
    </ligand>
</feature>
<dbReference type="PROSITE" id="PS00906">
    <property type="entry name" value="UROD_1"/>
    <property type="match status" value="1"/>
</dbReference>
<dbReference type="PANTHER" id="PTHR21091:SF169">
    <property type="entry name" value="UROPORPHYRINOGEN DECARBOXYLASE"/>
    <property type="match status" value="1"/>
</dbReference>
<comment type="catalytic activity">
    <reaction evidence="8 9">
        <text>uroporphyrinogen III + 4 H(+) = coproporphyrinogen III + 4 CO2</text>
        <dbReference type="Rhea" id="RHEA:19865"/>
        <dbReference type="ChEBI" id="CHEBI:15378"/>
        <dbReference type="ChEBI" id="CHEBI:16526"/>
        <dbReference type="ChEBI" id="CHEBI:57308"/>
        <dbReference type="ChEBI" id="CHEBI:57309"/>
        <dbReference type="EC" id="4.1.1.37"/>
    </reaction>
</comment>
<feature type="domain" description="Uroporphyrinogen decarboxylase (URO-D)" evidence="11">
    <location>
        <begin position="22"/>
        <end position="31"/>
    </location>
</feature>
<evidence type="ECO:0000256" key="2">
    <source>
        <dbReference type="ARBA" id="ARBA00009935"/>
    </source>
</evidence>
<dbReference type="InterPro" id="IPR000257">
    <property type="entry name" value="Uroporphyrinogen_deCOase"/>
</dbReference>
<comment type="subunit">
    <text evidence="8">Homodimer.</text>
</comment>
<comment type="caution">
    <text evidence="8">Lacks conserved residue(s) required for the propagation of feature annotation.</text>
</comment>
<evidence type="ECO:0000256" key="6">
    <source>
        <dbReference type="ARBA" id="ARBA00023239"/>
    </source>
</evidence>
<dbReference type="PROSITE" id="PS00907">
    <property type="entry name" value="UROD_2"/>
    <property type="match status" value="1"/>
</dbReference>
<dbReference type="SUPFAM" id="SSF51726">
    <property type="entry name" value="UROD/MetE-like"/>
    <property type="match status" value="1"/>
</dbReference>
<keyword evidence="7 8" id="KW-0627">Porphyrin biosynthesis</keyword>
<protein>
    <recommendedName>
        <fullName evidence="3 8">Uroporphyrinogen decarboxylase</fullName>
        <shortName evidence="8">UPD</shortName>
        <shortName evidence="8">URO-D</shortName>
        <ecNumber evidence="3 8">4.1.1.37</ecNumber>
    </recommendedName>
</protein>
<dbReference type="AlphaFoldDB" id="A0A1G8DP27"/>
<dbReference type="GO" id="GO:0019353">
    <property type="term" value="P:protoporphyrinogen IX biosynthetic process from glutamate"/>
    <property type="evidence" value="ECO:0007669"/>
    <property type="project" value="TreeGrafter"/>
</dbReference>
<dbReference type="FunFam" id="3.20.20.210:FF:000007">
    <property type="entry name" value="Uroporphyrinogen decarboxylase"/>
    <property type="match status" value="1"/>
</dbReference>
<dbReference type="Gene3D" id="3.20.20.210">
    <property type="match status" value="1"/>
</dbReference>
<evidence type="ECO:0000259" key="11">
    <source>
        <dbReference type="PROSITE" id="PS00906"/>
    </source>
</evidence>
<dbReference type="RefSeq" id="WP_092620543.1">
    <property type="nucleotide sequence ID" value="NZ_FNCV01000008.1"/>
</dbReference>
<reference evidence="14" key="1">
    <citation type="submission" date="2016-10" db="EMBL/GenBank/DDBJ databases">
        <authorList>
            <person name="Varghese N."/>
            <person name="Submissions S."/>
        </authorList>
    </citation>
    <scope>NUCLEOTIDE SEQUENCE [LARGE SCALE GENOMIC DNA]</scope>
    <source>
        <strain evidence="14">930I</strain>
    </source>
</reference>
<dbReference type="Proteomes" id="UP000217076">
    <property type="component" value="Unassembled WGS sequence"/>
</dbReference>
<comment type="similarity">
    <text evidence="2 8 10">Belongs to the uroporphyrinogen decarboxylase family.</text>
</comment>
<dbReference type="CDD" id="cd00717">
    <property type="entry name" value="URO-D"/>
    <property type="match status" value="1"/>
</dbReference>
<dbReference type="STRING" id="83401.SAMN05421742_10876"/>
<dbReference type="OrthoDB" id="9806656at2"/>
<keyword evidence="6 8" id="KW-0456">Lyase</keyword>
<name>A0A1G8DP27_9PROT</name>
<evidence type="ECO:0000256" key="7">
    <source>
        <dbReference type="ARBA" id="ARBA00023244"/>
    </source>
</evidence>
<dbReference type="GO" id="GO:0004853">
    <property type="term" value="F:uroporphyrinogen decarboxylase activity"/>
    <property type="evidence" value="ECO:0007669"/>
    <property type="project" value="UniProtKB-UniRule"/>
</dbReference>
<dbReference type="GO" id="GO:0005829">
    <property type="term" value="C:cytosol"/>
    <property type="evidence" value="ECO:0007669"/>
    <property type="project" value="TreeGrafter"/>
</dbReference>
<dbReference type="InterPro" id="IPR006361">
    <property type="entry name" value="Uroporphyrinogen_deCO2ase_HemE"/>
</dbReference>
<dbReference type="InterPro" id="IPR038071">
    <property type="entry name" value="UROD/MetE-like_sf"/>
</dbReference>
<feature type="binding site" evidence="8">
    <location>
        <position position="208"/>
    </location>
    <ligand>
        <name>substrate</name>
    </ligand>
</feature>
<evidence type="ECO:0000256" key="3">
    <source>
        <dbReference type="ARBA" id="ARBA00012288"/>
    </source>
</evidence>
<feature type="domain" description="Uroporphyrinogen decarboxylase (URO-D)" evidence="12">
    <location>
        <begin position="141"/>
        <end position="157"/>
    </location>
</feature>
<evidence type="ECO:0000259" key="12">
    <source>
        <dbReference type="PROSITE" id="PS00907"/>
    </source>
</evidence>
<dbReference type="UniPathway" id="UPA00251">
    <property type="reaction ID" value="UER00321"/>
</dbReference>
<dbReference type="HAMAP" id="MF_00218">
    <property type="entry name" value="URO_D"/>
    <property type="match status" value="1"/>
</dbReference>